<keyword evidence="14" id="KW-1185">Reference proteome</keyword>
<comment type="caution">
    <text evidence="13">The sequence shown here is derived from an EMBL/GenBank/DDBJ whole genome shotgun (WGS) entry which is preliminary data.</text>
</comment>
<gene>
    <name evidence="13" type="primary">PNP_1</name>
    <name evidence="13" type="ORF">Anas_09271</name>
</gene>
<evidence type="ECO:0000313" key="13">
    <source>
        <dbReference type="EMBL" id="KAB7508138.1"/>
    </source>
</evidence>
<keyword evidence="4" id="KW-0328">Glycosyltransferase</keyword>
<evidence type="ECO:0000256" key="10">
    <source>
        <dbReference type="ARBA" id="ARBA00031036"/>
    </source>
</evidence>
<dbReference type="OrthoDB" id="10261782at2759"/>
<dbReference type="EC" id="2.4.2.1" evidence="3"/>
<comment type="similarity">
    <text evidence="2">Belongs to the PNP/MTAP phosphorylase family.</text>
</comment>
<dbReference type="GO" id="GO:0005737">
    <property type="term" value="C:cytoplasm"/>
    <property type="evidence" value="ECO:0007669"/>
    <property type="project" value="TreeGrafter"/>
</dbReference>
<comment type="catalytic activity">
    <reaction evidence="7">
        <text>2'-deoxyguanosine + phosphate = 2-deoxy-alpha-D-ribose 1-phosphate + guanine</text>
        <dbReference type="Rhea" id="RHEA:27738"/>
        <dbReference type="ChEBI" id="CHEBI:16235"/>
        <dbReference type="ChEBI" id="CHEBI:17172"/>
        <dbReference type="ChEBI" id="CHEBI:43474"/>
        <dbReference type="ChEBI" id="CHEBI:57259"/>
        <dbReference type="EC" id="2.4.2.1"/>
    </reaction>
</comment>
<dbReference type="Pfam" id="PF01048">
    <property type="entry name" value="PNP_UDP_1"/>
    <property type="match status" value="1"/>
</dbReference>
<evidence type="ECO:0000256" key="1">
    <source>
        <dbReference type="ARBA" id="ARBA00005058"/>
    </source>
</evidence>
<dbReference type="InterPro" id="IPR035994">
    <property type="entry name" value="Nucleoside_phosphorylase_sf"/>
</dbReference>
<dbReference type="InterPro" id="IPR011268">
    <property type="entry name" value="Purine_phosphorylase"/>
</dbReference>
<dbReference type="CDD" id="cd09009">
    <property type="entry name" value="PNP-EcPNPII_like"/>
    <property type="match status" value="1"/>
</dbReference>
<sequence length="134" mass="14631">MTAKGFAGDSPLRGSNDERFGPRFPAMNNCYDANLRKIAKETAKEMGLDPAIKEGVYIMLGGPCYETPAELRVLRVMGVDAVGMSTVPEVVVARHCGIDVFAFSLITNKCIIDYETTDKANHDEIFSVTLVGHM</sequence>
<evidence type="ECO:0000256" key="4">
    <source>
        <dbReference type="ARBA" id="ARBA00022676"/>
    </source>
</evidence>
<feature type="region of interest" description="Disordered" evidence="11">
    <location>
        <begin position="1"/>
        <end position="21"/>
    </location>
</feature>
<keyword evidence="5" id="KW-0808">Transferase</keyword>
<dbReference type="AlphaFoldDB" id="A0A5N5TPN1"/>
<accession>A0A5N5TPN1</accession>
<dbReference type="PANTHER" id="PTHR11904">
    <property type="entry name" value="METHYLTHIOADENOSINE/PURINE NUCLEOSIDE PHOSPHORYLASE"/>
    <property type="match status" value="1"/>
</dbReference>
<evidence type="ECO:0000256" key="2">
    <source>
        <dbReference type="ARBA" id="ARBA00006751"/>
    </source>
</evidence>
<name>A0A5N5TPN1_9CRUS</name>
<organism evidence="13 14">
    <name type="scientific">Armadillidium nasatum</name>
    <dbReference type="NCBI Taxonomy" id="96803"/>
    <lineage>
        <taxon>Eukaryota</taxon>
        <taxon>Metazoa</taxon>
        <taxon>Ecdysozoa</taxon>
        <taxon>Arthropoda</taxon>
        <taxon>Crustacea</taxon>
        <taxon>Multicrustacea</taxon>
        <taxon>Malacostraca</taxon>
        <taxon>Eumalacostraca</taxon>
        <taxon>Peracarida</taxon>
        <taxon>Isopoda</taxon>
        <taxon>Oniscidea</taxon>
        <taxon>Crinocheta</taxon>
        <taxon>Armadillidiidae</taxon>
        <taxon>Armadillidium</taxon>
    </lineage>
</organism>
<evidence type="ECO:0000256" key="6">
    <source>
        <dbReference type="ARBA" id="ARBA00023918"/>
    </source>
</evidence>
<dbReference type="EMBL" id="SEYY01000047">
    <property type="protein sequence ID" value="KAB7508138.1"/>
    <property type="molecule type" value="Genomic_DNA"/>
</dbReference>
<dbReference type="GO" id="GO:0009116">
    <property type="term" value="P:nucleoside metabolic process"/>
    <property type="evidence" value="ECO:0007669"/>
    <property type="project" value="InterPro"/>
</dbReference>
<evidence type="ECO:0000256" key="9">
    <source>
        <dbReference type="ARBA" id="ARBA00023970"/>
    </source>
</evidence>
<evidence type="ECO:0000259" key="12">
    <source>
        <dbReference type="Pfam" id="PF01048"/>
    </source>
</evidence>
<reference evidence="13 14" key="1">
    <citation type="journal article" date="2019" name="PLoS Biol.">
        <title>Sex chromosomes control vertical transmission of feminizing Wolbachia symbionts in an isopod.</title>
        <authorList>
            <person name="Becking T."/>
            <person name="Chebbi M.A."/>
            <person name="Giraud I."/>
            <person name="Moumen B."/>
            <person name="Laverre T."/>
            <person name="Caubet Y."/>
            <person name="Peccoud J."/>
            <person name="Gilbert C."/>
            <person name="Cordaux R."/>
        </authorList>
    </citation>
    <scope>NUCLEOTIDE SEQUENCE [LARGE SCALE GENOMIC DNA]</scope>
    <source>
        <strain evidence="13">ANa2</strain>
        <tissue evidence="13">Whole body excluding digestive tract and cuticle</tissue>
    </source>
</reference>
<dbReference type="Proteomes" id="UP000326759">
    <property type="component" value="Unassembled WGS sequence"/>
</dbReference>
<feature type="domain" description="Nucleoside phosphorylase" evidence="12">
    <location>
        <begin position="6"/>
        <end position="113"/>
    </location>
</feature>
<comment type="catalytic activity">
    <reaction evidence="9">
        <text>guanosine + phosphate = alpha-D-ribose 1-phosphate + guanine</text>
        <dbReference type="Rhea" id="RHEA:13233"/>
        <dbReference type="ChEBI" id="CHEBI:16235"/>
        <dbReference type="ChEBI" id="CHEBI:16750"/>
        <dbReference type="ChEBI" id="CHEBI:43474"/>
        <dbReference type="ChEBI" id="CHEBI:57720"/>
        <dbReference type="EC" id="2.4.2.1"/>
    </reaction>
</comment>
<dbReference type="SUPFAM" id="SSF53167">
    <property type="entry name" value="Purine and uridine phosphorylases"/>
    <property type="match status" value="1"/>
</dbReference>
<evidence type="ECO:0000256" key="8">
    <source>
        <dbReference type="ARBA" id="ARBA00023950"/>
    </source>
</evidence>
<protein>
    <recommendedName>
        <fullName evidence="3">purine-nucleoside phosphorylase</fullName>
        <ecNumber evidence="3">2.4.2.1</ecNumber>
    </recommendedName>
    <alternativeName>
        <fullName evidence="10">Inosine-guanosine phosphorylase</fullName>
    </alternativeName>
</protein>
<evidence type="ECO:0000313" key="14">
    <source>
        <dbReference type="Proteomes" id="UP000326759"/>
    </source>
</evidence>
<comment type="catalytic activity">
    <reaction evidence="8">
        <text>2'-deoxyinosine + phosphate = 2-deoxy-alpha-D-ribose 1-phosphate + hypoxanthine</text>
        <dbReference type="Rhea" id="RHEA:27750"/>
        <dbReference type="ChEBI" id="CHEBI:17368"/>
        <dbReference type="ChEBI" id="CHEBI:28997"/>
        <dbReference type="ChEBI" id="CHEBI:43474"/>
        <dbReference type="ChEBI" id="CHEBI:57259"/>
        <dbReference type="EC" id="2.4.2.1"/>
    </reaction>
</comment>
<dbReference type="GO" id="GO:0004731">
    <property type="term" value="F:purine-nucleoside phosphorylase activity"/>
    <property type="evidence" value="ECO:0007669"/>
    <property type="project" value="UniProtKB-EC"/>
</dbReference>
<evidence type="ECO:0000256" key="7">
    <source>
        <dbReference type="ARBA" id="ARBA00023929"/>
    </source>
</evidence>
<comment type="catalytic activity">
    <reaction evidence="6">
        <text>inosine + phosphate = alpha-D-ribose 1-phosphate + hypoxanthine</text>
        <dbReference type="Rhea" id="RHEA:27646"/>
        <dbReference type="ChEBI" id="CHEBI:17368"/>
        <dbReference type="ChEBI" id="CHEBI:17596"/>
        <dbReference type="ChEBI" id="CHEBI:43474"/>
        <dbReference type="ChEBI" id="CHEBI:57720"/>
        <dbReference type="EC" id="2.4.2.1"/>
    </reaction>
</comment>
<dbReference type="InterPro" id="IPR000845">
    <property type="entry name" value="Nucleoside_phosphorylase_d"/>
</dbReference>
<dbReference type="Gene3D" id="3.40.50.1580">
    <property type="entry name" value="Nucleoside phosphorylase domain"/>
    <property type="match status" value="1"/>
</dbReference>
<evidence type="ECO:0000256" key="3">
    <source>
        <dbReference type="ARBA" id="ARBA00011886"/>
    </source>
</evidence>
<comment type="pathway">
    <text evidence="1">Purine metabolism; purine nucleoside salvage.</text>
</comment>
<evidence type="ECO:0000256" key="11">
    <source>
        <dbReference type="SAM" id="MobiDB-lite"/>
    </source>
</evidence>
<proteinExistence type="inferred from homology"/>
<dbReference type="PANTHER" id="PTHR11904:SF9">
    <property type="entry name" value="PURINE NUCLEOSIDE PHOSPHORYLASE-RELATED"/>
    <property type="match status" value="1"/>
</dbReference>
<dbReference type="UniPathway" id="UPA00606"/>
<evidence type="ECO:0000256" key="5">
    <source>
        <dbReference type="ARBA" id="ARBA00022679"/>
    </source>
</evidence>